<sequence length="141" mass="15578">MGRRKPLVTRNRSIHTDVRGVQESRPAKNKQIGDWALPTQDVHHGTSTEAPSSVRTHHFWGNPCAILLRKAEGSIDERPGTSEKHQCTNPHKPTHTWLVLASPETTHHSMRVGTSSVSATRPGNTLDVLRVSGSAFSVYVF</sequence>
<keyword evidence="2" id="KW-1185">Reference proteome</keyword>
<organism evidence="1 2">
    <name type="scientific">Pseudo-nitzschia multistriata</name>
    <dbReference type="NCBI Taxonomy" id="183589"/>
    <lineage>
        <taxon>Eukaryota</taxon>
        <taxon>Sar</taxon>
        <taxon>Stramenopiles</taxon>
        <taxon>Ochrophyta</taxon>
        <taxon>Bacillariophyta</taxon>
        <taxon>Bacillariophyceae</taxon>
        <taxon>Bacillariophycidae</taxon>
        <taxon>Bacillariales</taxon>
        <taxon>Bacillariaceae</taxon>
        <taxon>Pseudo-nitzschia</taxon>
    </lineage>
</organism>
<evidence type="ECO:0000313" key="2">
    <source>
        <dbReference type="Proteomes" id="UP000291116"/>
    </source>
</evidence>
<reference evidence="1 2" key="1">
    <citation type="submission" date="2019-01" db="EMBL/GenBank/DDBJ databases">
        <authorList>
            <person name="Ferrante I. M."/>
        </authorList>
    </citation>
    <scope>NUCLEOTIDE SEQUENCE [LARGE SCALE GENOMIC DNA]</scope>
    <source>
        <strain evidence="1 2">B856</strain>
    </source>
</reference>
<dbReference type="Proteomes" id="UP000291116">
    <property type="component" value="Unassembled WGS sequence"/>
</dbReference>
<protein>
    <submittedName>
        <fullName evidence="1">Uncharacterized protein</fullName>
    </submittedName>
</protein>
<evidence type="ECO:0000313" key="1">
    <source>
        <dbReference type="EMBL" id="VEU41671.1"/>
    </source>
</evidence>
<dbReference type="AlphaFoldDB" id="A0A448ZI68"/>
<accession>A0A448ZI68</accession>
<dbReference type="EMBL" id="CAACVS010000375">
    <property type="protein sequence ID" value="VEU41671.1"/>
    <property type="molecule type" value="Genomic_DNA"/>
</dbReference>
<proteinExistence type="predicted"/>
<name>A0A448ZI68_9STRA</name>
<gene>
    <name evidence="1" type="ORF">PSNMU_V1.4_AUG-EV-PASAV3_0086020</name>
</gene>